<dbReference type="Gene3D" id="2.40.70.10">
    <property type="entry name" value="Acid Proteases"/>
    <property type="match status" value="1"/>
</dbReference>
<accession>A0A1A3NN88</accession>
<dbReference type="Pfam" id="PF00934">
    <property type="entry name" value="PE"/>
    <property type="match status" value="1"/>
</dbReference>
<reference evidence="3 4" key="1">
    <citation type="submission" date="2016-06" db="EMBL/GenBank/DDBJ databases">
        <authorList>
            <person name="Kjaerup R.B."/>
            <person name="Dalgaard T.S."/>
            <person name="Juul-Madsen H.R."/>
        </authorList>
    </citation>
    <scope>NUCLEOTIDE SEQUENCE [LARGE SCALE GENOMIC DNA]</scope>
    <source>
        <strain evidence="3 4">1165133.8</strain>
    </source>
</reference>
<sequence>MSLVLVRPEVLASATTDLENLGAGLNAVNRAAAFPTGALIPAAADEISTAVATFFAEHGLQYQTVAKQFATSYEQFQLRMLESAREFVLAEIAIAQHLTSTASHLVNDPFVDVTGRPLFGDGANGYTTADGVGTPGEPGGWLIGRGGTGGTSVRYGAAGGAGGAGGFLLGLGGTGGDNLYGGMPGGAGGSAGLIGIGGTGGASGPGGVGGAGGRGGLLGLPGTAGISTALGPNQTLIHPGQWGSPILDISVGSGPRLPVTLDSGASGLVVPPSYVDFATLGVPNGSGSIVYGGAVHVDFDTYQTTLNFGNGIVSGPTTVGVAKNAFLVSSGANIPVNSLTPYLGVGQNNDFPFGSPVTATLPGNMSEGTLVNLPRGIAQFGPNPLPPIVEMDGAPRTVVQVQINNGLPQTVGAFIDSGGELGAVPQSLVPGLALGNHLPAGTVITVTTINGVPLYTQVVTADHTPFVVSSATANNFYVFNTGSYPFSQMPIYFWNNDAVGTTVFVRQI</sequence>
<organism evidence="3 4">
    <name type="scientific">Mycobacterium asiaticum</name>
    <dbReference type="NCBI Taxonomy" id="1790"/>
    <lineage>
        <taxon>Bacteria</taxon>
        <taxon>Bacillati</taxon>
        <taxon>Actinomycetota</taxon>
        <taxon>Actinomycetes</taxon>
        <taxon>Mycobacteriales</taxon>
        <taxon>Mycobacteriaceae</taxon>
        <taxon>Mycobacterium</taxon>
    </lineage>
</organism>
<comment type="caution">
    <text evidence="3">The sequence shown here is derived from an EMBL/GenBank/DDBJ whole genome shotgun (WGS) entry which is preliminary data.</text>
</comment>
<dbReference type="Gene3D" id="1.10.287.850">
    <property type="entry name" value="HP0062-like domain"/>
    <property type="match status" value="1"/>
</dbReference>
<dbReference type="NCBIfam" id="NF038019">
    <property type="entry name" value="PE_process_PecA"/>
    <property type="match status" value="1"/>
</dbReference>
<protein>
    <submittedName>
        <fullName evidence="3">Uncharacterized protein</fullName>
    </submittedName>
</protein>
<evidence type="ECO:0000313" key="4">
    <source>
        <dbReference type="Proteomes" id="UP000093928"/>
    </source>
</evidence>
<dbReference type="RefSeq" id="WP_065146321.1">
    <property type="nucleotide sequence ID" value="NZ_LZLS01000197.1"/>
</dbReference>
<evidence type="ECO:0000313" key="3">
    <source>
        <dbReference type="EMBL" id="OBK21792.1"/>
    </source>
</evidence>
<dbReference type="Pfam" id="PF21526">
    <property type="entry name" value="PGRS"/>
    <property type="match status" value="1"/>
</dbReference>
<dbReference type="InterPro" id="IPR038332">
    <property type="entry name" value="PPE_sf"/>
</dbReference>
<dbReference type="EMBL" id="LZLS01000197">
    <property type="protein sequence ID" value="OBK21792.1"/>
    <property type="molecule type" value="Genomic_DNA"/>
</dbReference>
<dbReference type="Proteomes" id="UP000093928">
    <property type="component" value="Unassembled WGS sequence"/>
</dbReference>
<feature type="domain" description="PE cleavage protein A C-terminal" evidence="2">
    <location>
        <begin position="243"/>
        <end position="501"/>
    </location>
</feature>
<dbReference type="InterPro" id="IPR021109">
    <property type="entry name" value="Peptidase_aspartic_dom_sf"/>
</dbReference>
<dbReference type="OrthoDB" id="5190013at2"/>
<dbReference type="SUPFAM" id="SSF140459">
    <property type="entry name" value="PE/PPE dimer-like"/>
    <property type="match status" value="1"/>
</dbReference>
<gene>
    <name evidence="3" type="ORF">A5634_09395</name>
</gene>
<evidence type="ECO:0000259" key="1">
    <source>
        <dbReference type="Pfam" id="PF00934"/>
    </source>
</evidence>
<name>A0A1A3NN88_MYCAS</name>
<dbReference type="Pfam" id="PF20729">
    <property type="entry name" value="PE-PGRS_C"/>
    <property type="match status" value="1"/>
</dbReference>
<proteinExistence type="predicted"/>
<dbReference type="InterPro" id="IPR048054">
    <property type="entry name" value="PecA_C"/>
</dbReference>
<feature type="domain" description="PE" evidence="1">
    <location>
        <begin position="4"/>
        <end position="93"/>
    </location>
</feature>
<evidence type="ECO:0000259" key="2">
    <source>
        <dbReference type="Pfam" id="PF20729"/>
    </source>
</evidence>
<dbReference type="AlphaFoldDB" id="A0A1A3NN88"/>
<dbReference type="InterPro" id="IPR048996">
    <property type="entry name" value="PGRS_rpt"/>
</dbReference>
<dbReference type="InterPro" id="IPR000084">
    <property type="entry name" value="PE-PGRS_N"/>
</dbReference>
<dbReference type="GO" id="GO:0004190">
    <property type="term" value="F:aspartic-type endopeptidase activity"/>
    <property type="evidence" value="ECO:0007669"/>
    <property type="project" value="InterPro"/>
</dbReference>